<dbReference type="AlphaFoldDB" id="A0A0E0N3G4"/>
<keyword evidence="3" id="KW-1185">Reference proteome</keyword>
<evidence type="ECO:0000313" key="2">
    <source>
        <dbReference type="EnsemblPlants" id="ORUFI01G36710.1"/>
    </source>
</evidence>
<evidence type="ECO:0000313" key="3">
    <source>
        <dbReference type="Proteomes" id="UP000008022"/>
    </source>
</evidence>
<dbReference type="Gramene" id="ORUFI01G36710.1">
    <property type="protein sequence ID" value="ORUFI01G36710.1"/>
    <property type="gene ID" value="ORUFI01G36710"/>
</dbReference>
<dbReference type="HOGENOM" id="CLU_1878805_0_0_1"/>
<name>A0A0E0N3G4_ORYRU</name>
<proteinExistence type="predicted"/>
<reference evidence="2" key="2">
    <citation type="submission" date="2015-06" db="UniProtKB">
        <authorList>
            <consortium name="EnsemblPlants"/>
        </authorList>
    </citation>
    <scope>IDENTIFICATION</scope>
</reference>
<reference evidence="3" key="1">
    <citation type="submission" date="2013-06" db="EMBL/GenBank/DDBJ databases">
        <authorList>
            <person name="Zhao Q."/>
        </authorList>
    </citation>
    <scope>NUCLEOTIDE SEQUENCE</scope>
    <source>
        <strain evidence="3">cv. W1943</strain>
    </source>
</reference>
<dbReference type="OMA" id="CRAREDP"/>
<dbReference type="EnsemblPlants" id="ORUFI01G36710.1">
    <property type="protein sequence ID" value="ORUFI01G36710.1"/>
    <property type="gene ID" value="ORUFI01G36710"/>
</dbReference>
<feature type="region of interest" description="Disordered" evidence="1">
    <location>
        <begin position="33"/>
        <end position="136"/>
    </location>
</feature>
<protein>
    <submittedName>
        <fullName evidence="2">Uncharacterized protein</fullName>
    </submittedName>
</protein>
<accession>A0A0E0N3G4</accession>
<sequence length="136" mass="14663">MRRGEGRSSQRRRCSLPNHHLAASLLWRCRAREDPEPPLPLGSRRRVVAPSLSRGSAAPPLRRRSTAPPEAVYPPDLERSGAAAAPRRGGKGAPVEVRESADGGEEAAPLRHTVGRGETRGGWEARWPVVGGEGRS</sequence>
<organism evidence="2 3">
    <name type="scientific">Oryza rufipogon</name>
    <name type="common">Brownbeard rice</name>
    <name type="synonym">Asian wild rice</name>
    <dbReference type="NCBI Taxonomy" id="4529"/>
    <lineage>
        <taxon>Eukaryota</taxon>
        <taxon>Viridiplantae</taxon>
        <taxon>Streptophyta</taxon>
        <taxon>Embryophyta</taxon>
        <taxon>Tracheophyta</taxon>
        <taxon>Spermatophyta</taxon>
        <taxon>Magnoliopsida</taxon>
        <taxon>Liliopsida</taxon>
        <taxon>Poales</taxon>
        <taxon>Poaceae</taxon>
        <taxon>BOP clade</taxon>
        <taxon>Oryzoideae</taxon>
        <taxon>Oryzeae</taxon>
        <taxon>Oryzinae</taxon>
        <taxon>Oryza</taxon>
    </lineage>
</organism>
<evidence type="ECO:0000256" key="1">
    <source>
        <dbReference type="SAM" id="MobiDB-lite"/>
    </source>
</evidence>
<dbReference type="Proteomes" id="UP000008022">
    <property type="component" value="Unassembled WGS sequence"/>
</dbReference>